<evidence type="ECO:0000313" key="3">
    <source>
        <dbReference type="Proteomes" id="UP001151760"/>
    </source>
</evidence>
<reference evidence="2" key="1">
    <citation type="journal article" date="2022" name="Int. J. Mol. Sci.">
        <title>Draft Genome of Tanacetum Coccineum: Genomic Comparison of Closely Related Tanacetum-Family Plants.</title>
        <authorList>
            <person name="Yamashiro T."/>
            <person name="Shiraishi A."/>
            <person name="Nakayama K."/>
            <person name="Satake H."/>
        </authorList>
    </citation>
    <scope>NUCLEOTIDE SEQUENCE</scope>
</reference>
<gene>
    <name evidence="2" type="ORF">Tco_0978269</name>
</gene>
<feature type="compositionally biased region" description="Polar residues" evidence="1">
    <location>
        <begin position="1"/>
        <end position="15"/>
    </location>
</feature>
<evidence type="ECO:0000313" key="2">
    <source>
        <dbReference type="EMBL" id="GJT52112.1"/>
    </source>
</evidence>
<name>A0ABQ5EMJ7_9ASTR</name>
<evidence type="ECO:0000256" key="1">
    <source>
        <dbReference type="SAM" id="MobiDB-lite"/>
    </source>
</evidence>
<protein>
    <submittedName>
        <fullName evidence="2">Uncharacterized protein</fullName>
    </submittedName>
</protein>
<keyword evidence="3" id="KW-1185">Reference proteome</keyword>
<dbReference type="Proteomes" id="UP001151760">
    <property type="component" value="Unassembled WGS sequence"/>
</dbReference>
<sequence>MAESSNPTQILSSPDVTPKKEPIRLDRPESLNPSLPADQVEFNFDKITFTTNNEVALLYPEHPNSEYFQIVSDFILKCCLKEAFTRAPNQYKEYLSEFWFTAKTLEDSKIWVSTPTGGIRGDIGITTIRNALRASTYLIQHEHVVRIRLCWNEAATPSFVPALVM</sequence>
<comment type="caution">
    <text evidence="2">The sequence shown here is derived from an EMBL/GenBank/DDBJ whole genome shotgun (WGS) entry which is preliminary data.</text>
</comment>
<feature type="region of interest" description="Disordered" evidence="1">
    <location>
        <begin position="1"/>
        <end position="34"/>
    </location>
</feature>
<feature type="compositionally biased region" description="Basic and acidic residues" evidence="1">
    <location>
        <begin position="17"/>
        <end position="29"/>
    </location>
</feature>
<organism evidence="2 3">
    <name type="scientific">Tanacetum coccineum</name>
    <dbReference type="NCBI Taxonomy" id="301880"/>
    <lineage>
        <taxon>Eukaryota</taxon>
        <taxon>Viridiplantae</taxon>
        <taxon>Streptophyta</taxon>
        <taxon>Embryophyta</taxon>
        <taxon>Tracheophyta</taxon>
        <taxon>Spermatophyta</taxon>
        <taxon>Magnoliopsida</taxon>
        <taxon>eudicotyledons</taxon>
        <taxon>Gunneridae</taxon>
        <taxon>Pentapetalae</taxon>
        <taxon>asterids</taxon>
        <taxon>campanulids</taxon>
        <taxon>Asterales</taxon>
        <taxon>Asteraceae</taxon>
        <taxon>Asteroideae</taxon>
        <taxon>Anthemideae</taxon>
        <taxon>Anthemidinae</taxon>
        <taxon>Tanacetum</taxon>
    </lineage>
</organism>
<reference evidence="2" key="2">
    <citation type="submission" date="2022-01" db="EMBL/GenBank/DDBJ databases">
        <authorList>
            <person name="Yamashiro T."/>
            <person name="Shiraishi A."/>
            <person name="Satake H."/>
            <person name="Nakayama K."/>
        </authorList>
    </citation>
    <scope>NUCLEOTIDE SEQUENCE</scope>
</reference>
<accession>A0ABQ5EMJ7</accession>
<proteinExistence type="predicted"/>
<dbReference type="EMBL" id="BQNB010016465">
    <property type="protein sequence ID" value="GJT52112.1"/>
    <property type="molecule type" value="Genomic_DNA"/>
</dbReference>